<organism evidence="1">
    <name type="scientific">Aphanomyces invadans</name>
    <dbReference type="NCBI Taxonomy" id="157072"/>
    <lineage>
        <taxon>Eukaryota</taxon>
        <taxon>Sar</taxon>
        <taxon>Stramenopiles</taxon>
        <taxon>Oomycota</taxon>
        <taxon>Saprolegniomycetes</taxon>
        <taxon>Saprolegniales</taxon>
        <taxon>Verrucalvaceae</taxon>
        <taxon>Aphanomyces</taxon>
    </lineage>
</organism>
<dbReference type="EMBL" id="KI914012">
    <property type="protein sequence ID" value="ETV91229.1"/>
    <property type="molecule type" value="Genomic_DNA"/>
</dbReference>
<sequence>MESPQEETESRDKKRVYMRRKAQMYRARDKKAAASLREQAYALEYDLHCLQNQRQKRTIPTSTSAVPWRVVGANSSLNSNDDALATNESLRHQIRDNAQAIEHLLSRVNPQDAVDFHHDEFNPSAHHPRFKFDVKHNSTTSQRTRVHLPSLRQALAVRTLLF</sequence>
<reference evidence="1" key="1">
    <citation type="submission" date="2013-12" db="EMBL/GenBank/DDBJ databases">
        <title>The Genome Sequence of Aphanomyces invadans NJM9701.</title>
        <authorList>
            <consortium name="The Broad Institute Genomics Platform"/>
            <person name="Russ C."/>
            <person name="Tyler B."/>
            <person name="van West P."/>
            <person name="Dieguez-Uribeondo J."/>
            <person name="Young S.K."/>
            <person name="Zeng Q."/>
            <person name="Gargeya S."/>
            <person name="Fitzgerald M."/>
            <person name="Abouelleil A."/>
            <person name="Alvarado L."/>
            <person name="Chapman S.B."/>
            <person name="Gainer-Dewar J."/>
            <person name="Goldberg J."/>
            <person name="Griggs A."/>
            <person name="Gujja S."/>
            <person name="Hansen M."/>
            <person name="Howarth C."/>
            <person name="Imamovic A."/>
            <person name="Ireland A."/>
            <person name="Larimer J."/>
            <person name="McCowan C."/>
            <person name="Murphy C."/>
            <person name="Pearson M."/>
            <person name="Poon T.W."/>
            <person name="Priest M."/>
            <person name="Roberts A."/>
            <person name="Saif S."/>
            <person name="Shea T."/>
            <person name="Sykes S."/>
            <person name="Wortman J."/>
            <person name="Nusbaum C."/>
            <person name="Birren B."/>
        </authorList>
    </citation>
    <scope>NUCLEOTIDE SEQUENCE [LARGE SCALE GENOMIC DNA]</scope>
    <source>
        <strain evidence="1">NJM9701</strain>
    </source>
</reference>
<evidence type="ECO:0000313" key="1">
    <source>
        <dbReference type="EMBL" id="ETV91229.1"/>
    </source>
</evidence>
<accession>A0A024TB44</accession>
<dbReference type="GeneID" id="20091144"/>
<name>A0A024TB44_9STRA</name>
<dbReference type="RefSeq" id="XP_008880066.1">
    <property type="nucleotide sequence ID" value="XM_008881844.1"/>
</dbReference>
<dbReference type="AlphaFoldDB" id="A0A024TB44"/>
<proteinExistence type="predicted"/>
<dbReference type="OrthoDB" id="10299474at2759"/>
<dbReference type="VEuPathDB" id="FungiDB:H310_14094"/>
<gene>
    <name evidence="1" type="ORF">H310_14094</name>
</gene>
<evidence type="ECO:0008006" key="2">
    <source>
        <dbReference type="Google" id="ProtNLM"/>
    </source>
</evidence>
<protein>
    <recommendedName>
        <fullName evidence="2">BZIP domain-containing protein</fullName>
    </recommendedName>
</protein>